<feature type="domain" description="PucR C-terminal helix-turn-helix" evidence="1">
    <location>
        <begin position="2"/>
        <end position="27"/>
    </location>
</feature>
<dbReference type="AlphaFoldDB" id="A0A3D8PKF4"/>
<dbReference type="EMBL" id="PIOD01000025">
    <property type="protein sequence ID" value="RDW15718.1"/>
    <property type="molecule type" value="Genomic_DNA"/>
</dbReference>
<protein>
    <recommendedName>
        <fullName evidence="1">PucR C-terminal helix-turn-helix domain-containing protein</fullName>
    </recommendedName>
</protein>
<gene>
    <name evidence="2" type="ORF">CWR45_17070</name>
</gene>
<dbReference type="InterPro" id="IPR042070">
    <property type="entry name" value="PucR_C-HTH_sf"/>
</dbReference>
<organism evidence="2 3">
    <name type="scientific">Oceanobacillus chungangensis</name>
    <dbReference type="NCBI Taxonomy" id="1229152"/>
    <lineage>
        <taxon>Bacteria</taxon>
        <taxon>Bacillati</taxon>
        <taxon>Bacillota</taxon>
        <taxon>Bacilli</taxon>
        <taxon>Bacillales</taxon>
        <taxon>Bacillaceae</taxon>
        <taxon>Oceanobacillus</taxon>
    </lineage>
</organism>
<accession>A0A3D8PKF4</accession>
<dbReference type="OrthoDB" id="9792148at2"/>
<evidence type="ECO:0000313" key="3">
    <source>
        <dbReference type="Proteomes" id="UP000256520"/>
    </source>
</evidence>
<sequence>MQKTADTFFLHRNTLIYRLNKIIEDTGTLKINLFLT</sequence>
<name>A0A3D8PKF4_9BACI</name>
<dbReference type="Pfam" id="PF13556">
    <property type="entry name" value="HTH_30"/>
    <property type="match status" value="1"/>
</dbReference>
<comment type="caution">
    <text evidence="2">The sequence shown here is derived from an EMBL/GenBank/DDBJ whole genome shotgun (WGS) entry which is preliminary data.</text>
</comment>
<proteinExistence type="predicted"/>
<reference evidence="3" key="1">
    <citation type="submission" date="2017-11" db="EMBL/GenBank/DDBJ databases">
        <authorList>
            <person name="Zhu W."/>
        </authorList>
    </citation>
    <scope>NUCLEOTIDE SEQUENCE [LARGE SCALE GENOMIC DNA]</scope>
    <source>
        <strain evidence="3">CAU 1051</strain>
    </source>
</reference>
<dbReference type="Gene3D" id="1.10.10.2840">
    <property type="entry name" value="PucR C-terminal helix-turn-helix domain"/>
    <property type="match status" value="1"/>
</dbReference>
<evidence type="ECO:0000259" key="1">
    <source>
        <dbReference type="Pfam" id="PF13556"/>
    </source>
</evidence>
<dbReference type="InterPro" id="IPR025736">
    <property type="entry name" value="PucR_C-HTH_dom"/>
</dbReference>
<dbReference type="RefSeq" id="WP_115751281.1">
    <property type="nucleotide sequence ID" value="NZ_PIOD01000025.1"/>
</dbReference>
<keyword evidence="3" id="KW-1185">Reference proteome</keyword>
<evidence type="ECO:0000313" key="2">
    <source>
        <dbReference type="EMBL" id="RDW15718.1"/>
    </source>
</evidence>
<dbReference type="Proteomes" id="UP000256520">
    <property type="component" value="Unassembled WGS sequence"/>
</dbReference>